<dbReference type="Proteomes" id="UP001063166">
    <property type="component" value="Unassembled WGS sequence"/>
</dbReference>
<accession>A0A9P3UR64</accession>
<dbReference type="AlphaFoldDB" id="A0A9P3UR64"/>
<gene>
    <name evidence="1" type="ORF">LshimejAT787_0901900</name>
</gene>
<keyword evidence="2" id="KW-1185">Reference proteome</keyword>
<dbReference type="EMBL" id="BRPK01000009">
    <property type="protein sequence ID" value="GLB40975.1"/>
    <property type="molecule type" value="Genomic_DNA"/>
</dbReference>
<protein>
    <submittedName>
        <fullName evidence="1">Uncharacterized protein</fullName>
    </submittedName>
</protein>
<evidence type="ECO:0000313" key="2">
    <source>
        <dbReference type="Proteomes" id="UP001063166"/>
    </source>
</evidence>
<proteinExistence type="predicted"/>
<sequence>MSRGTHHLRTLPPYNGHIHPPKVWDSDEDGVEALKSTKCLSTDQPANQPLPRILSFLARGSGISRRNISVRLLVSSHSTADRGWIYRIWATWQAIDPSTCLTAISGHEVASPPFVSATLDAKVNIVHNLPNNATLWDVMDIWTDLRTMWTHALTRSSHEDSILLYVVYL</sequence>
<name>A0A9P3UR64_LYOSH</name>
<comment type="caution">
    <text evidence="1">The sequence shown here is derived from an EMBL/GenBank/DDBJ whole genome shotgun (WGS) entry which is preliminary data.</text>
</comment>
<reference evidence="1" key="1">
    <citation type="submission" date="2022-07" db="EMBL/GenBank/DDBJ databases">
        <title>The genome of Lyophyllum shimeji provides insight into the initial evolution of ectomycorrhizal fungal genome.</title>
        <authorList>
            <person name="Kobayashi Y."/>
            <person name="Shibata T."/>
            <person name="Hirakawa H."/>
            <person name="Shigenobu S."/>
            <person name="Nishiyama T."/>
            <person name="Yamada A."/>
            <person name="Hasebe M."/>
            <person name="Kawaguchi M."/>
        </authorList>
    </citation>
    <scope>NUCLEOTIDE SEQUENCE</scope>
    <source>
        <strain evidence="1">AT787</strain>
    </source>
</reference>
<evidence type="ECO:0000313" key="1">
    <source>
        <dbReference type="EMBL" id="GLB40975.1"/>
    </source>
</evidence>
<organism evidence="1 2">
    <name type="scientific">Lyophyllum shimeji</name>
    <name type="common">Hon-shimeji</name>
    <name type="synonym">Tricholoma shimeji</name>
    <dbReference type="NCBI Taxonomy" id="47721"/>
    <lineage>
        <taxon>Eukaryota</taxon>
        <taxon>Fungi</taxon>
        <taxon>Dikarya</taxon>
        <taxon>Basidiomycota</taxon>
        <taxon>Agaricomycotina</taxon>
        <taxon>Agaricomycetes</taxon>
        <taxon>Agaricomycetidae</taxon>
        <taxon>Agaricales</taxon>
        <taxon>Tricholomatineae</taxon>
        <taxon>Lyophyllaceae</taxon>
        <taxon>Lyophyllum</taxon>
    </lineage>
</organism>